<evidence type="ECO:0000256" key="1">
    <source>
        <dbReference type="SAM" id="Phobius"/>
    </source>
</evidence>
<keyword evidence="1" id="KW-1133">Transmembrane helix</keyword>
<accession>A0A4P9W2X8</accession>
<proteinExistence type="predicted"/>
<keyword evidence="1" id="KW-0812">Transmembrane</keyword>
<sequence>MIDEEEISKTVLLPAPTSIFYASSHCSSPQPLPHTVVLTDFFTINPPTYLPTIIGANGYLCAIATLFGRALRFRHDCERRSVLPFSAGAAAGRGSDLGLRMVGVERDIHEWFDRLPEQVKYFDRGGASGRGGVRLVGQVAATLVGRDLRLGDLFGRLSSGDNYSSWLGAWTWRWQARQGLRSVDGAGGAVAQEFGVGIASPGYLVVIGHGAPLGCVRREEDDR</sequence>
<protein>
    <submittedName>
        <fullName evidence="2">Uncharacterized protein</fullName>
    </submittedName>
</protein>
<dbReference type="EMBL" id="KZ999338">
    <property type="protein sequence ID" value="RKO85168.1"/>
    <property type="molecule type" value="Genomic_DNA"/>
</dbReference>
<keyword evidence="1" id="KW-0472">Membrane</keyword>
<dbReference type="Proteomes" id="UP000269721">
    <property type="component" value="Unassembled WGS sequence"/>
</dbReference>
<gene>
    <name evidence="2" type="ORF">BDK51DRAFT_52870</name>
</gene>
<evidence type="ECO:0000313" key="2">
    <source>
        <dbReference type="EMBL" id="RKO85168.1"/>
    </source>
</evidence>
<reference evidence="3" key="1">
    <citation type="journal article" date="2018" name="Nat. Microbiol.">
        <title>Leveraging single-cell genomics to expand the fungal tree of life.</title>
        <authorList>
            <person name="Ahrendt S.R."/>
            <person name="Quandt C.A."/>
            <person name="Ciobanu D."/>
            <person name="Clum A."/>
            <person name="Salamov A."/>
            <person name="Andreopoulos B."/>
            <person name="Cheng J.F."/>
            <person name="Woyke T."/>
            <person name="Pelin A."/>
            <person name="Henrissat B."/>
            <person name="Reynolds N.K."/>
            <person name="Benny G.L."/>
            <person name="Smith M.E."/>
            <person name="James T.Y."/>
            <person name="Grigoriev I.V."/>
        </authorList>
    </citation>
    <scope>NUCLEOTIDE SEQUENCE [LARGE SCALE GENOMIC DNA]</scope>
</reference>
<keyword evidence="3" id="KW-1185">Reference proteome</keyword>
<dbReference type="AlphaFoldDB" id="A0A4P9W2X8"/>
<name>A0A4P9W2X8_9FUNG</name>
<feature type="transmembrane region" description="Helical" evidence="1">
    <location>
        <begin position="49"/>
        <end position="71"/>
    </location>
</feature>
<organism evidence="2 3">
    <name type="scientific">Blyttiomyces helicus</name>
    <dbReference type="NCBI Taxonomy" id="388810"/>
    <lineage>
        <taxon>Eukaryota</taxon>
        <taxon>Fungi</taxon>
        <taxon>Fungi incertae sedis</taxon>
        <taxon>Chytridiomycota</taxon>
        <taxon>Chytridiomycota incertae sedis</taxon>
        <taxon>Chytridiomycetes</taxon>
        <taxon>Chytridiomycetes incertae sedis</taxon>
        <taxon>Blyttiomyces</taxon>
    </lineage>
</organism>
<dbReference type="OrthoDB" id="2110361at2759"/>
<evidence type="ECO:0000313" key="3">
    <source>
        <dbReference type="Proteomes" id="UP000269721"/>
    </source>
</evidence>